<evidence type="ECO:0000313" key="3">
    <source>
        <dbReference type="Proteomes" id="UP000029224"/>
    </source>
</evidence>
<gene>
    <name evidence="2" type="ORF">JCM19240_3575</name>
</gene>
<dbReference type="SUPFAM" id="SSF49899">
    <property type="entry name" value="Concanavalin A-like lectins/glucanases"/>
    <property type="match status" value="1"/>
</dbReference>
<evidence type="ECO:0000259" key="1">
    <source>
        <dbReference type="Pfam" id="PF17851"/>
    </source>
</evidence>
<proteinExistence type="predicted"/>
<name>A0A090T5F0_9VIBR</name>
<dbReference type="InterPro" id="IPR041542">
    <property type="entry name" value="GH43_C2"/>
</dbReference>
<dbReference type="AlphaFoldDB" id="A0A090T5F0"/>
<reference evidence="2 3" key="1">
    <citation type="submission" date="2014-09" db="EMBL/GenBank/DDBJ databases">
        <title>Vibrio maritimus JCM 19240. (C210) whole genome shotgun sequence.</title>
        <authorList>
            <person name="Sawabe T."/>
            <person name="Meirelles P."/>
            <person name="Nakanishi M."/>
            <person name="Sayaka M."/>
            <person name="Hattori M."/>
            <person name="Ohkuma M."/>
        </authorList>
    </citation>
    <scope>NUCLEOTIDE SEQUENCE [LARGE SCALE GENOMIC DNA]</scope>
    <source>
        <strain evidence="2 3">JCM 19240</strain>
    </source>
</reference>
<dbReference type="Pfam" id="PF17851">
    <property type="entry name" value="GH43_C2"/>
    <property type="match status" value="1"/>
</dbReference>
<protein>
    <submittedName>
        <fullName evidence="2">Beta-xylosidase</fullName>
        <ecNumber evidence="2">3.2.1.37</ecNumber>
    </submittedName>
</protein>
<dbReference type="EMBL" id="BBMT01000006">
    <property type="protein sequence ID" value="GAL35205.1"/>
    <property type="molecule type" value="Genomic_DNA"/>
</dbReference>
<feature type="domain" description="Beta-xylosidase C-terminal Concanavalin A-like" evidence="1">
    <location>
        <begin position="3"/>
        <end position="109"/>
    </location>
</feature>
<dbReference type="Gene3D" id="2.60.120.200">
    <property type="match status" value="1"/>
</dbReference>
<keyword evidence="2" id="KW-0378">Hydrolase</keyword>
<keyword evidence="2" id="KW-0326">Glycosidase</keyword>
<sequence length="112" mass="12683">MQLSANDLGQKQLQLVYADNGKHDELSDAVSVEANTLYLRVNFDGYRYQFRYSEDAINWKKVGTAVSAVPISDEGSDDIFRFTGPMVGMFVCDVSGQGRYADFGYFDYQEKH</sequence>
<dbReference type="InterPro" id="IPR013320">
    <property type="entry name" value="ConA-like_dom_sf"/>
</dbReference>
<evidence type="ECO:0000313" key="2">
    <source>
        <dbReference type="EMBL" id="GAL35205.1"/>
    </source>
</evidence>
<comment type="caution">
    <text evidence="2">The sequence shown here is derived from an EMBL/GenBank/DDBJ whole genome shotgun (WGS) entry which is preliminary data.</text>
</comment>
<reference evidence="2 3" key="2">
    <citation type="submission" date="2014-09" db="EMBL/GenBank/DDBJ databases">
        <authorList>
            <consortium name="NBRP consortium"/>
            <person name="Sawabe T."/>
            <person name="Meirelles P."/>
            <person name="Nakanishi M."/>
            <person name="Sayaka M."/>
            <person name="Hattori M."/>
            <person name="Ohkuma M."/>
        </authorList>
    </citation>
    <scope>NUCLEOTIDE SEQUENCE [LARGE SCALE GENOMIC DNA]</scope>
    <source>
        <strain evidence="2 3">JCM 19240</strain>
    </source>
</reference>
<organism evidence="2 3">
    <name type="scientific">Vibrio maritimus</name>
    <dbReference type="NCBI Taxonomy" id="990268"/>
    <lineage>
        <taxon>Bacteria</taxon>
        <taxon>Pseudomonadati</taxon>
        <taxon>Pseudomonadota</taxon>
        <taxon>Gammaproteobacteria</taxon>
        <taxon>Vibrionales</taxon>
        <taxon>Vibrionaceae</taxon>
        <taxon>Vibrio</taxon>
    </lineage>
</organism>
<dbReference type="EC" id="3.2.1.37" evidence="2"/>
<accession>A0A090T5F0</accession>
<dbReference type="Proteomes" id="UP000029224">
    <property type="component" value="Unassembled WGS sequence"/>
</dbReference>
<dbReference type="GO" id="GO:0009044">
    <property type="term" value="F:xylan 1,4-beta-xylosidase activity"/>
    <property type="evidence" value="ECO:0007669"/>
    <property type="project" value="UniProtKB-EC"/>
</dbReference>
<keyword evidence="3" id="KW-1185">Reference proteome</keyword>